<dbReference type="PANTHER" id="PTHR33446">
    <property type="entry name" value="PROTEIN TONB-RELATED"/>
    <property type="match status" value="1"/>
</dbReference>
<evidence type="ECO:0000256" key="1">
    <source>
        <dbReference type="SAM" id="SignalP"/>
    </source>
</evidence>
<proteinExistence type="predicted"/>
<reference evidence="4" key="1">
    <citation type="journal article" date="2019" name="Int. J. Syst. Evol. Microbiol.">
        <title>The Global Catalogue of Microorganisms (GCM) 10K type strain sequencing project: providing services to taxonomists for standard genome sequencing and annotation.</title>
        <authorList>
            <consortium name="The Broad Institute Genomics Platform"/>
            <consortium name="The Broad Institute Genome Sequencing Center for Infectious Disease"/>
            <person name="Wu L."/>
            <person name="Ma J."/>
        </authorList>
    </citation>
    <scope>NUCLEOTIDE SEQUENCE [LARGE SCALE GENOMIC DNA]</scope>
    <source>
        <strain evidence="4">CCUG 70865</strain>
    </source>
</reference>
<keyword evidence="1" id="KW-0732">Signal</keyword>
<dbReference type="Pfam" id="PF03544">
    <property type="entry name" value="TonB_C"/>
    <property type="match status" value="2"/>
</dbReference>
<dbReference type="PANTHER" id="PTHR33446:SF2">
    <property type="entry name" value="PROTEIN TONB"/>
    <property type="match status" value="1"/>
</dbReference>
<dbReference type="RefSeq" id="WP_379815097.1">
    <property type="nucleotide sequence ID" value="NZ_JBHUDZ010000012.1"/>
</dbReference>
<dbReference type="InterPro" id="IPR037682">
    <property type="entry name" value="TonB_C"/>
</dbReference>
<name>A0ABW4HDG9_9FLAO</name>
<keyword evidence="4" id="KW-1185">Reference proteome</keyword>
<dbReference type="Proteomes" id="UP001597138">
    <property type="component" value="Unassembled WGS sequence"/>
</dbReference>
<evidence type="ECO:0000313" key="3">
    <source>
        <dbReference type="EMBL" id="MFD1603568.1"/>
    </source>
</evidence>
<dbReference type="Gene3D" id="3.30.1150.10">
    <property type="match status" value="2"/>
</dbReference>
<comment type="caution">
    <text evidence="3">The sequence shown here is derived from an EMBL/GenBank/DDBJ whole genome shotgun (WGS) entry which is preliminary data.</text>
</comment>
<dbReference type="EMBL" id="JBHUDZ010000012">
    <property type="protein sequence ID" value="MFD1603568.1"/>
    <property type="molecule type" value="Genomic_DNA"/>
</dbReference>
<evidence type="ECO:0000313" key="4">
    <source>
        <dbReference type="Proteomes" id="UP001597138"/>
    </source>
</evidence>
<organism evidence="3 4">
    <name type="scientific">Flavobacterium artemisiae</name>
    <dbReference type="NCBI Taxonomy" id="2126556"/>
    <lineage>
        <taxon>Bacteria</taxon>
        <taxon>Pseudomonadati</taxon>
        <taxon>Bacteroidota</taxon>
        <taxon>Flavobacteriia</taxon>
        <taxon>Flavobacteriales</taxon>
        <taxon>Flavobacteriaceae</taxon>
        <taxon>Flavobacterium</taxon>
    </lineage>
</organism>
<feature type="chain" id="PRO_5046754608" evidence="1">
    <location>
        <begin position="23"/>
        <end position="243"/>
    </location>
</feature>
<dbReference type="PROSITE" id="PS52015">
    <property type="entry name" value="TONB_CTD"/>
    <property type="match status" value="1"/>
</dbReference>
<feature type="signal peptide" evidence="1">
    <location>
        <begin position="1"/>
        <end position="22"/>
    </location>
</feature>
<sequence>MQKKLLTIFSLFICFISFEIKAQTKTFPTSKDYKEMSELDELPTFPGGINEFYKFIGANYQTPKVQGLAGKVYATFIVEKDGSLGEIRVLKDIGYGTGTEAIRVLQISPKWIPGKSKGETVRVLYSLPINIVATGPLEEIYSLNEVFEKPAYPGGLQNFYKEVSKHFKSPEKEGLKGELVIGFIIQKDGSIGDTRILKDIGYGTGEEAIRCLKLLKKWSPGKLKDGTAVNTAYSLPFTIQSKN</sequence>
<evidence type="ECO:0000259" key="2">
    <source>
        <dbReference type="PROSITE" id="PS52015"/>
    </source>
</evidence>
<accession>A0ABW4HDG9</accession>
<gene>
    <name evidence="3" type="ORF">ACFSC2_12555</name>
</gene>
<protein>
    <submittedName>
        <fullName evidence="3">Energy transducer TonB</fullName>
    </submittedName>
</protein>
<dbReference type="SUPFAM" id="SSF74653">
    <property type="entry name" value="TolA/TonB C-terminal domain"/>
    <property type="match status" value="2"/>
</dbReference>
<dbReference type="InterPro" id="IPR051045">
    <property type="entry name" value="TonB-dependent_transducer"/>
</dbReference>
<feature type="domain" description="TonB C-terminal" evidence="2">
    <location>
        <begin position="151"/>
        <end position="243"/>
    </location>
</feature>